<name>A0A7I7LGQ9_9MYCO</name>
<dbReference type="PANTHER" id="PTHR30011">
    <property type="entry name" value="ALKANESULFONATE MONOOXYGENASE-RELATED"/>
    <property type="match status" value="1"/>
</dbReference>
<sequence length="501" mass="57250">MMEIGIFLIPAHPPERTLYDATQWDLDIIELADQLGYVEAWVGEHFTVPWEPICAPDLLLAQALLRTKQIKLAPGAHLLPYHHPVELAHRVAYFDHLAQGRFMLGVGASGIPGDWALYDVDGKNGEDREMTREALEIMLRIWTEDQPWEHRGKYWNANGIAPMFEGLMRRHIKPYQKPHPPIGVTGFSAGSETLKLAGERGYLPMSLDLNTEYVATHWDAVLEGAARSGRTPDRRDWRLVREVLVAETDEQAFRYAVDGTMGRAMREYVLPTFRMFGMTKFYKHNPSVPDDDVTPEYLAENTFVVGSVDTVVDKLEATYDQVGGFGHLLVLGFDYRENPGPWKESLRLLAEEVMPRLNARIAKKPGGTPQTSKARSRDRLANQGREGHRHDSSARYRRLLGRNAQDHAGAARPVDTGGRRRTRCRHRQRMPERNLRHLRGHLHRRPVRHGTYRGPLRCGASGPKDPHLQNLCRVRLRDRTAVPRRRQRGVAGKRRRRGDRC</sequence>
<keyword evidence="4" id="KW-1185">Reference proteome</keyword>
<dbReference type="PANTHER" id="PTHR30011:SF42">
    <property type="entry name" value="LUXA2 PROTEIN"/>
    <property type="match status" value="1"/>
</dbReference>
<feature type="compositionally biased region" description="Basic residues" evidence="1">
    <location>
        <begin position="419"/>
        <end position="428"/>
    </location>
</feature>
<dbReference type="InterPro" id="IPR051260">
    <property type="entry name" value="Diverse_substr_monoxygenases"/>
</dbReference>
<accession>A0A7I7LGQ9</accession>
<dbReference type="SUPFAM" id="SSF51679">
    <property type="entry name" value="Bacterial luciferase-like"/>
    <property type="match status" value="1"/>
</dbReference>
<dbReference type="Pfam" id="PF00296">
    <property type="entry name" value="Bac_luciferase"/>
    <property type="match status" value="1"/>
</dbReference>
<dbReference type="InterPro" id="IPR036661">
    <property type="entry name" value="Luciferase-like_sf"/>
</dbReference>
<evidence type="ECO:0000259" key="2">
    <source>
        <dbReference type="Pfam" id="PF00296"/>
    </source>
</evidence>
<evidence type="ECO:0000313" key="4">
    <source>
        <dbReference type="Proteomes" id="UP000467164"/>
    </source>
</evidence>
<evidence type="ECO:0000313" key="3">
    <source>
        <dbReference type="EMBL" id="BBX58934.1"/>
    </source>
</evidence>
<feature type="domain" description="Luciferase-like" evidence="2">
    <location>
        <begin position="2"/>
        <end position="323"/>
    </location>
</feature>
<reference evidence="3 4" key="1">
    <citation type="journal article" date="2019" name="Emerg. Microbes Infect.">
        <title>Comprehensive subspecies identification of 175 nontuberculous mycobacteria species based on 7547 genomic profiles.</title>
        <authorList>
            <person name="Matsumoto Y."/>
            <person name="Kinjo T."/>
            <person name="Motooka D."/>
            <person name="Nabeya D."/>
            <person name="Jung N."/>
            <person name="Uechi K."/>
            <person name="Horii T."/>
            <person name="Iida T."/>
            <person name="Fujita J."/>
            <person name="Nakamura S."/>
        </authorList>
    </citation>
    <scope>NUCLEOTIDE SEQUENCE [LARGE SCALE GENOMIC DNA]</scope>
    <source>
        <strain evidence="3 4">JCM 12657</strain>
    </source>
</reference>
<feature type="region of interest" description="Disordered" evidence="1">
    <location>
        <begin position="359"/>
        <end position="432"/>
    </location>
</feature>
<dbReference type="AlphaFoldDB" id="A0A7I7LGQ9"/>
<dbReference type="Proteomes" id="UP000467164">
    <property type="component" value="Chromosome"/>
</dbReference>
<organism evidence="3 4">
    <name type="scientific">Mycobacterium shottsii</name>
    <dbReference type="NCBI Taxonomy" id="133549"/>
    <lineage>
        <taxon>Bacteria</taxon>
        <taxon>Bacillati</taxon>
        <taxon>Actinomycetota</taxon>
        <taxon>Actinomycetes</taxon>
        <taxon>Mycobacteriales</taxon>
        <taxon>Mycobacteriaceae</taxon>
        <taxon>Mycobacterium</taxon>
        <taxon>Mycobacterium ulcerans group</taxon>
    </lineage>
</organism>
<protein>
    <recommendedName>
        <fullName evidence="2">Luciferase-like domain-containing protein</fullName>
    </recommendedName>
</protein>
<dbReference type="Gene3D" id="3.20.20.30">
    <property type="entry name" value="Luciferase-like domain"/>
    <property type="match status" value="1"/>
</dbReference>
<evidence type="ECO:0000256" key="1">
    <source>
        <dbReference type="SAM" id="MobiDB-lite"/>
    </source>
</evidence>
<feature type="region of interest" description="Disordered" evidence="1">
    <location>
        <begin position="447"/>
        <end position="468"/>
    </location>
</feature>
<dbReference type="GO" id="GO:0016705">
    <property type="term" value="F:oxidoreductase activity, acting on paired donors, with incorporation or reduction of molecular oxygen"/>
    <property type="evidence" value="ECO:0007669"/>
    <property type="project" value="InterPro"/>
</dbReference>
<dbReference type="EMBL" id="AP022572">
    <property type="protein sequence ID" value="BBX58934.1"/>
    <property type="molecule type" value="Genomic_DNA"/>
</dbReference>
<dbReference type="InterPro" id="IPR011251">
    <property type="entry name" value="Luciferase-like_dom"/>
</dbReference>
<proteinExistence type="predicted"/>
<dbReference type="KEGG" id="msho:MSHO_42790"/>
<feature type="compositionally biased region" description="Basic and acidic residues" evidence="1">
    <location>
        <begin position="375"/>
        <end position="394"/>
    </location>
</feature>
<gene>
    <name evidence="3" type="ORF">MSHO_42790</name>
</gene>